<dbReference type="AlphaFoldDB" id="A0A069E4S5"/>
<feature type="transmembrane region" description="Helical" evidence="1">
    <location>
        <begin position="82"/>
        <end position="104"/>
    </location>
</feature>
<evidence type="ECO:0000256" key="1">
    <source>
        <dbReference type="SAM" id="Phobius"/>
    </source>
</evidence>
<feature type="transmembrane region" description="Helical" evidence="1">
    <location>
        <begin position="12"/>
        <end position="33"/>
    </location>
</feature>
<comment type="caution">
    <text evidence="3">The sequence shown here is derived from an EMBL/GenBank/DDBJ whole genome shotgun (WGS) entry which is preliminary data.</text>
</comment>
<reference evidence="3 4" key="1">
    <citation type="journal article" date="2014" name="Antonie Van Leeuwenhoek">
        <title>Hyphomonas beringensis sp. nov. and Hyphomonas chukchiensis sp. nov., isolated from surface seawater of the Bering Sea and Chukchi Sea.</title>
        <authorList>
            <person name="Li C."/>
            <person name="Lai Q."/>
            <person name="Li G."/>
            <person name="Dong C."/>
            <person name="Wang J."/>
            <person name="Liao Y."/>
            <person name="Shao Z."/>
        </authorList>
    </citation>
    <scope>NUCLEOTIDE SEQUENCE [LARGE SCALE GENOMIC DNA]</scope>
    <source>
        <strain evidence="3 4">MHS-3</strain>
    </source>
</reference>
<evidence type="ECO:0000313" key="3">
    <source>
        <dbReference type="EMBL" id="KCZ85088.1"/>
    </source>
</evidence>
<dbReference type="PANTHER" id="PTHR35797">
    <property type="entry name" value="PROTEASE-RELATED"/>
    <property type="match status" value="1"/>
</dbReference>
<protein>
    <submittedName>
        <fullName evidence="3">Abortive infection protein</fullName>
    </submittedName>
</protein>
<dbReference type="EMBL" id="ARYH01000001">
    <property type="protein sequence ID" value="KCZ85088.1"/>
    <property type="molecule type" value="Genomic_DNA"/>
</dbReference>
<dbReference type="Proteomes" id="UP000027446">
    <property type="component" value="Unassembled WGS sequence"/>
</dbReference>
<evidence type="ECO:0000313" key="4">
    <source>
        <dbReference type="Proteomes" id="UP000027446"/>
    </source>
</evidence>
<dbReference type="OrthoDB" id="3693644at2"/>
<dbReference type="PATRIC" id="fig|1280949.3.peg.1097"/>
<dbReference type="RefSeq" id="WP_035569857.1">
    <property type="nucleotide sequence ID" value="NZ_ARYH01000001.1"/>
</dbReference>
<feature type="transmembrane region" description="Helical" evidence="1">
    <location>
        <begin position="195"/>
        <end position="215"/>
    </location>
</feature>
<dbReference type="PANTHER" id="PTHR35797:SF1">
    <property type="entry name" value="PROTEASE"/>
    <property type="match status" value="1"/>
</dbReference>
<feature type="transmembrane region" description="Helical" evidence="1">
    <location>
        <begin position="164"/>
        <end position="183"/>
    </location>
</feature>
<feature type="transmembrane region" description="Helical" evidence="1">
    <location>
        <begin position="252"/>
        <end position="273"/>
    </location>
</feature>
<gene>
    <name evidence="3" type="ORF">HAD_05385</name>
</gene>
<dbReference type="GO" id="GO:0004175">
    <property type="term" value="F:endopeptidase activity"/>
    <property type="evidence" value="ECO:0007669"/>
    <property type="project" value="UniProtKB-ARBA"/>
</dbReference>
<dbReference type="GO" id="GO:0080120">
    <property type="term" value="P:CAAX-box protein maturation"/>
    <property type="evidence" value="ECO:0007669"/>
    <property type="project" value="UniProtKB-ARBA"/>
</dbReference>
<dbReference type="eggNOG" id="COG1266">
    <property type="taxonomic scope" value="Bacteria"/>
</dbReference>
<dbReference type="Pfam" id="PF02517">
    <property type="entry name" value="Rce1-like"/>
    <property type="match status" value="1"/>
</dbReference>
<organism evidence="3 4">
    <name type="scientific">Hyphomonas adhaerens MHS-3</name>
    <dbReference type="NCBI Taxonomy" id="1280949"/>
    <lineage>
        <taxon>Bacteria</taxon>
        <taxon>Pseudomonadati</taxon>
        <taxon>Pseudomonadota</taxon>
        <taxon>Alphaproteobacteria</taxon>
        <taxon>Hyphomonadales</taxon>
        <taxon>Hyphomonadaceae</taxon>
        <taxon>Hyphomonas</taxon>
    </lineage>
</organism>
<feature type="transmembrane region" description="Helical" evidence="1">
    <location>
        <begin position="222"/>
        <end position="240"/>
    </location>
</feature>
<keyword evidence="4" id="KW-1185">Reference proteome</keyword>
<name>A0A069E4S5_9PROT</name>
<proteinExistence type="predicted"/>
<evidence type="ECO:0000259" key="2">
    <source>
        <dbReference type="Pfam" id="PF02517"/>
    </source>
</evidence>
<dbReference type="InterPro" id="IPR042150">
    <property type="entry name" value="MmRce1-like"/>
</dbReference>
<feature type="transmembrane region" description="Helical" evidence="1">
    <location>
        <begin position="124"/>
        <end position="143"/>
    </location>
</feature>
<keyword evidence="1" id="KW-0812">Transmembrane</keyword>
<dbReference type="InterPro" id="IPR003675">
    <property type="entry name" value="Rce1/LyrA-like_dom"/>
</dbReference>
<accession>A0A069E4S5</accession>
<feature type="domain" description="CAAX prenyl protease 2/Lysostaphin resistance protein A-like" evidence="2">
    <location>
        <begin position="139"/>
        <end position="234"/>
    </location>
</feature>
<sequence>MTTAETDKRAAWKAIAIFLVILTAISAVWHFAIVGLAPVSIYVGALMWCPAIAAFLTLKITGRKIASLPWGIGNWRDNVQSYLVPVAYVTISYALAWIAGFGGAFDANTMSEWSEDLGLPGSPVLAAALMVALFATIQFAKSLGTIAGEEIGWRGFFIWELRKVLPFSGVALISGIVWSAWHYPIIIKYGFGDPLFQIACFTLMITSMSVIMAYYTFRSNSLWPAIFFHGAHNIYIQKIFSPLTTPNDQTRFWIDEYGLMVPAIVTLMAIYYWRRAKAEGM</sequence>
<dbReference type="STRING" id="1280949.HAD_05385"/>
<keyword evidence="1" id="KW-1133">Transmembrane helix</keyword>
<keyword evidence="1" id="KW-0472">Membrane</keyword>
<feature type="transmembrane region" description="Helical" evidence="1">
    <location>
        <begin position="39"/>
        <end position="61"/>
    </location>
</feature>